<name>A0A1C6S8U8_9ACTN</name>
<accession>A0A1C6S8U8</accession>
<sequence length="237" mass="25994">MRWLQRVLGRNQVQQDPGRQEALFRDVQQRFGAGVRVPAGEQVDAVTRLLDGDDGVVVAARIVGQVADEAHADLLAQVSDLHQRTGRRHLVNRRNYRPLWKEAGPALRSPLYALPCGFHPYVQVAAAATVLGAGASRLVRLTDPTPLLARLFEVFDLTTAGWEYGRIRADVDAAALAHRLIVTAREIRVAMDDPPPLPPPARELMRRNNTTDVYDPSGGRVVGGINLGAEMRPALLV</sequence>
<dbReference type="RefSeq" id="WP_091642264.1">
    <property type="nucleotide sequence ID" value="NZ_FMHW01000002.1"/>
</dbReference>
<gene>
    <name evidence="1" type="ORF">GA0074692_2036</name>
</gene>
<dbReference type="OrthoDB" id="3360338at2"/>
<evidence type="ECO:0000313" key="2">
    <source>
        <dbReference type="Proteomes" id="UP000198959"/>
    </source>
</evidence>
<dbReference type="Proteomes" id="UP000198959">
    <property type="component" value="Unassembled WGS sequence"/>
</dbReference>
<keyword evidence="2" id="KW-1185">Reference proteome</keyword>
<organism evidence="1 2">
    <name type="scientific">Micromonospora pallida</name>
    <dbReference type="NCBI Taxonomy" id="145854"/>
    <lineage>
        <taxon>Bacteria</taxon>
        <taxon>Bacillati</taxon>
        <taxon>Actinomycetota</taxon>
        <taxon>Actinomycetes</taxon>
        <taxon>Micromonosporales</taxon>
        <taxon>Micromonosporaceae</taxon>
        <taxon>Micromonospora</taxon>
    </lineage>
</organism>
<dbReference type="AlphaFoldDB" id="A0A1C6S8U8"/>
<reference evidence="2" key="1">
    <citation type="submission" date="2016-06" db="EMBL/GenBank/DDBJ databases">
        <authorList>
            <person name="Varghese N."/>
            <person name="Submissions Spin"/>
        </authorList>
    </citation>
    <scope>NUCLEOTIDE SEQUENCE [LARGE SCALE GENOMIC DNA]</scope>
    <source>
        <strain evidence="2">DSM 43817</strain>
    </source>
</reference>
<dbReference type="EMBL" id="FMHW01000002">
    <property type="protein sequence ID" value="SCL25836.1"/>
    <property type="molecule type" value="Genomic_DNA"/>
</dbReference>
<dbReference type="STRING" id="145854.GA0074692_2036"/>
<protein>
    <submittedName>
        <fullName evidence="1">Uncharacterized protein</fullName>
    </submittedName>
</protein>
<proteinExistence type="predicted"/>
<evidence type="ECO:0000313" key="1">
    <source>
        <dbReference type="EMBL" id="SCL25836.1"/>
    </source>
</evidence>